<feature type="transmembrane region" description="Helical" evidence="1">
    <location>
        <begin position="201"/>
        <end position="219"/>
    </location>
</feature>
<protein>
    <submittedName>
        <fullName evidence="2">Uncharacterized protein</fullName>
    </submittedName>
</protein>
<proteinExistence type="predicted"/>
<evidence type="ECO:0000313" key="2">
    <source>
        <dbReference type="EMBL" id="TRX04334.1"/>
    </source>
</evidence>
<feature type="transmembrane region" description="Helical" evidence="1">
    <location>
        <begin position="84"/>
        <end position="108"/>
    </location>
</feature>
<evidence type="ECO:0000256" key="1">
    <source>
        <dbReference type="SAM" id="Phobius"/>
    </source>
</evidence>
<accession>A0ABY3CI82</accession>
<dbReference type="Gene3D" id="3.20.20.140">
    <property type="entry name" value="Metal-dependent hydrolases"/>
    <property type="match status" value="1"/>
</dbReference>
<dbReference type="RefSeq" id="WP_143388421.1">
    <property type="nucleotide sequence ID" value="NZ_VJZM01000029.1"/>
</dbReference>
<dbReference type="Proteomes" id="UP000318528">
    <property type="component" value="Unassembled WGS sequence"/>
</dbReference>
<evidence type="ECO:0000313" key="3">
    <source>
        <dbReference type="Proteomes" id="UP000318528"/>
    </source>
</evidence>
<comment type="caution">
    <text evidence="2">The sequence shown here is derived from an EMBL/GenBank/DDBJ whole genome shotgun (WGS) entry which is preliminary data.</text>
</comment>
<sequence length="222" mass="25589">MKNEFKFADLHCHPTLKTYGHSFEDSSYGLKRRNIWYQQENSFVRKLISNYLGLTKFSQADFTTLKNGNVKIVTASLYPFEKGFFINSLGGGFVSAFLANIITGISYYRIRNIQQHINYFEDLEKEYYFLLESIHQNNKMGLFFPKKSEDFKLISHANKTAVILAIEGAHVFNSGLKKYGRETVEKEVLENIYIKLKIGKLLLSLSLLPIISVMIFAVMPEV</sequence>
<keyword evidence="3" id="KW-1185">Reference proteome</keyword>
<name>A0ABY3CI82_9FLAO</name>
<keyword evidence="1" id="KW-1133">Transmembrane helix</keyword>
<keyword evidence="1" id="KW-0812">Transmembrane</keyword>
<organism evidence="2 3">
    <name type="scientific">Flavobacterium gawalongense</name>
    <dbReference type="NCBI Taxonomy" id="2594432"/>
    <lineage>
        <taxon>Bacteria</taxon>
        <taxon>Pseudomonadati</taxon>
        <taxon>Bacteroidota</taxon>
        <taxon>Flavobacteriia</taxon>
        <taxon>Flavobacteriales</taxon>
        <taxon>Flavobacteriaceae</taxon>
        <taxon>Flavobacterium</taxon>
    </lineage>
</organism>
<gene>
    <name evidence="2" type="ORF">FNW12_14210</name>
</gene>
<keyword evidence="1" id="KW-0472">Membrane</keyword>
<reference evidence="2 3" key="1">
    <citation type="submission" date="2019-07" db="EMBL/GenBank/DDBJ databases">
        <title>Novel species of Flavobacterium.</title>
        <authorList>
            <person name="Liu Q."/>
            <person name="Xin Y.-H."/>
        </authorList>
    </citation>
    <scope>NUCLEOTIDE SEQUENCE [LARGE SCALE GENOMIC DNA]</scope>
    <source>
        <strain evidence="2 3">GSP39</strain>
    </source>
</reference>
<dbReference type="EMBL" id="VJZN01000028">
    <property type="protein sequence ID" value="TRX04334.1"/>
    <property type="molecule type" value="Genomic_DNA"/>
</dbReference>